<dbReference type="Pfam" id="PF12874">
    <property type="entry name" value="zf-met"/>
    <property type="match status" value="1"/>
</dbReference>
<evidence type="ECO:0000256" key="7">
    <source>
        <dbReference type="PROSITE-ProRule" id="PRU00042"/>
    </source>
</evidence>
<dbReference type="SMART" id="SM00355">
    <property type="entry name" value="ZnF_C2H2"/>
    <property type="match status" value="8"/>
</dbReference>
<feature type="domain" description="C2H2-type" evidence="9">
    <location>
        <begin position="261"/>
        <end position="288"/>
    </location>
</feature>
<feature type="region of interest" description="Disordered" evidence="8">
    <location>
        <begin position="227"/>
        <end position="251"/>
    </location>
</feature>
<evidence type="ECO:0000256" key="3">
    <source>
        <dbReference type="ARBA" id="ARBA00022737"/>
    </source>
</evidence>
<sequence length="373" mass="42227">METNAEEEATTIGTDKSFCCKYCGKGFHREFGLSVHMRSHNKGTYKCPKCPKKFPYPSALRVHTLNSHGKTENNKPCSSIKEKSNSINHKVKPLSPSRTKPTSPINKPLSPSKVKPLPASKAKPLPPKDNPTSPNNKVGSPKEGSTHPELYSCHVCHKEYTSANSLQDHERIHTGERPYPCNQCGQRFRVKQFLILHLRKAHADVYGGEESSGDLSWTAPVEDPIANGAEQQPAIKSKSKDDRRAKANSKRKQMIETDGLFQCTVCKKLLSSQISLVQHFRIHTGEKPLSCEECGKKFRCHPILISHRRSAHPGKKYQCLKCVKQFETMAERKRHLLQVHQFKKPNPRSRCPRCSRTFHNSNSLRIHYETVHA</sequence>
<feature type="domain" description="C2H2-type" evidence="9">
    <location>
        <begin position="289"/>
        <end position="317"/>
    </location>
</feature>
<dbReference type="Pfam" id="PF00096">
    <property type="entry name" value="zf-C2H2"/>
    <property type="match status" value="3"/>
</dbReference>
<protein>
    <recommendedName>
        <fullName evidence="9">C2H2-type domain-containing protein</fullName>
    </recommendedName>
</protein>
<evidence type="ECO:0000256" key="5">
    <source>
        <dbReference type="ARBA" id="ARBA00022833"/>
    </source>
</evidence>
<evidence type="ECO:0000256" key="6">
    <source>
        <dbReference type="ARBA" id="ARBA00023242"/>
    </source>
</evidence>
<feature type="compositionally biased region" description="Polar residues" evidence="8">
    <location>
        <begin position="96"/>
        <end position="105"/>
    </location>
</feature>
<keyword evidence="4 7" id="KW-0863">Zinc-finger</keyword>
<dbReference type="Proteomes" id="UP001356427">
    <property type="component" value="Unassembled WGS sequence"/>
</dbReference>
<keyword evidence="5" id="KW-0862">Zinc</keyword>
<evidence type="ECO:0000256" key="4">
    <source>
        <dbReference type="ARBA" id="ARBA00022771"/>
    </source>
</evidence>
<dbReference type="GO" id="GO:0045893">
    <property type="term" value="P:positive regulation of DNA-templated transcription"/>
    <property type="evidence" value="ECO:0007669"/>
    <property type="project" value="UniProtKB-ARBA"/>
</dbReference>
<feature type="region of interest" description="Disordered" evidence="8">
    <location>
        <begin position="65"/>
        <end position="146"/>
    </location>
</feature>
<dbReference type="EMBL" id="JAGTTL010000030">
    <property type="protein sequence ID" value="KAK6298327.1"/>
    <property type="molecule type" value="Genomic_DNA"/>
</dbReference>
<evidence type="ECO:0000313" key="10">
    <source>
        <dbReference type="EMBL" id="KAK6298327.1"/>
    </source>
</evidence>
<feature type="compositionally biased region" description="Low complexity" evidence="8">
    <location>
        <begin position="107"/>
        <end position="123"/>
    </location>
</feature>
<dbReference type="PANTHER" id="PTHR24381:SF393">
    <property type="entry name" value="CHROMATIN-LINKED ADAPTOR FOR MSL PROTEINS, ISOFORM B"/>
    <property type="match status" value="1"/>
</dbReference>
<feature type="domain" description="C2H2-type" evidence="9">
    <location>
        <begin position="179"/>
        <end position="203"/>
    </location>
</feature>
<proteinExistence type="predicted"/>
<gene>
    <name evidence="10" type="ORF">J4Q44_G00313820</name>
</gene>
<feature type="domain" description="C2H2-type" evidence="9">
    <location>
        <begin position="18"/>
        <end position="40"/>
    </location>
</feature>
<name>A0AAN8QQT2_9TELE</name>
<keyword evidence="11" id="KW-1185">Reference proteome</keyword>
<keyword evidence="3" id="KW-0677">Repeat</keyword>
<reference evidence="10 11" key="1">
    <citation type="submission" date="2021-04" db="EMBL/GenBank/DDBJ databases">
        <authorList>
            <person name="De Guttry C."/>
            <person name="Zahm M."/>
            <person name="Klopp C."/>
            <person name="Cabau C."/>
            <person name="Louis A."/>
            <person name="Berthelot C."/>
            <person name="Parey E."/>
            <person name="Roest Crollius H."/>
            <person name="Montfort J."/>
            <person name="Robinson-Rechavi M."/>
            <person name="Bucao C."/>
            <person name="Bouchez O."/>
            <person name="Gislard M."/>
            <person name="Lluch J."/>
            <person name="Milhes M."/>
            <person name="Lampietro C."/>
            <person name="Lopez Roques C."/>
            <person name="Donnadieu C."/>
            <person name="Braasch I."/>
            <person name="Desvignes T."/>
            <person name="Postlethwait J."/>
            <person name="Bobe J."/>
            <person name="Wedekind C."/>
            <person name="Guiguen Y."/>
        </authorList>
    </citation>
    <scope>NUCLEOTIDE SEQUENCE [LARGE SCALE GENOMIC DNA]</scope>
    <source>
        <strain evidence="10">Cs_M1</strain>
        <tissue evidence="10">Blood</tissue>
    </source>
</reference>
<dbReference type="GO" id="GO:0005634">
    <property type="term" value="C:nucleus"/>
    <property type="evidence" value="ECO:0007669"/>
    <property type="project" value="UniProtKB-SubCell"/>
</dbReference>
<keyword evidence="6" id="KW-0539">Nucleus</keyword>
<dbReference type="SUPFAM" id="SSF57667">
    <property type="entry name" value="beta-beta-alpha zinc fingers"/>
    <property type="match status" value="3"/>
</dbReference>
<dbReference type="InterPro" id="IPR013087">
    <property type="entry name" value="Znf_C2H2_type"/>
</dbReference>
<feature type="domain" description="C2H2-type" evidence="9">
    <location>
        <begin position="45"/>
        <end position="73"/>
    </location>
</feature>
<dbReference type="Pfam" id="PF13912">
    <property type="entry name" value="zf-C2H2_6"/>
    <property type="match status" value="1"/>
</dbReference>
<comment type="caution">
    <text evidence="10">The sequence shown here is derived from an EMBL/GenBank/DDBJ whole genome shotgun (WGS) entry which is preliminary data.</text>
</comment>
<accession>A0AAN8QQT2</accession>
<organism evidence="10 11">
    <name type="scientific">Coregonus suidteri</name>
    <dbReference type="NCBI Taxonomy" id="861788"/>
    <lineage>
        <taxon>Eukaryota</taxon>
        <taxon>Metazoa</taxon>
        <taxon>Chordata</taxon>
        <taxon>Craniata</taxon>
        <taxon>Vertebrata</taxon>
        <taxon>Euteleostomi</taxon>
        <taxon>Actinopterygii</taxon>
        <taxon>Neopterygii</taxon>
        <taxon>Teleostei</taxon>
        <taxon>Protacanthopterygii</taxon>
        <taxon>Salmoniformes</taxon>
        <taxon>Salmonidae</taxon>
        <taxon>Coregoninae</taxon>
        <taxon>Coregonus</taxon>
    </lineage>
</organism>
<dbReference type="GO" id="GO:0005694">
    <property type="term" value="C:chromosome"/>
    <property type="evidence" value="ECO:0007669"/>
    <property type="project" value="UniProtKB-ARBA"/>
</dbReference>
<dbReference type="FunFam" id="3.30.160.60:FF:000176">
    <property type="entry name" value="zinc finger protein 70"/>
    <property type="match status" value="1"/>
</dbReference>
<dbReference type="GO" id="GO:0008270">
    <property type="term" value="F:zinc ion binding"/>
    <property type="evidence" value="ECO:0007669"/>
    <property type="project" value="UniProtKB-KW"/>
</dbReference>
<comment type="subcellular location">
    <subcellularLocation>
        <location evidence="1">Nucleus</location>
    </subcellularLocation>
</comment>
<feature type="domain" description="C2H2-type" evidence="9">
    <location>
        <begin position="349"/>
        <end position="373"/>
    </location>
</feature>
<feature type="domain" description="C2H2-type" evidence="9">
    <location>
        <begin position="151"/>
        <end position="178"/>
    </location>
</feature>
<dbReference type="PANTHER" id="PTHR24381">
    <property type="entry name" value="ZINC FINGER PROTEIN"/>
    <property type="match status" value="1"/>
</dbReference>
<dbReference type="Gene3D" id="3.30.160.60">
    <property type="entry name" value="Classic Zinc Finger"/>
    <property type="match status" value="6"/>
</dbReference>
<evidence type="ECO:0000256" key="2">
    <source>
        <dbReference type="ARBA" id="ARBA00022723"/>
    </source>
</evidence>
<keyword evidence="2" id="KW-0479">Metal-binding</keyword>
<dbReference type="AlphaFoldDB" id="A0AAN8QQT2"/>
<dbReference type="PROSITE" id="PS50157">
    <property type="entry name" value="ZINC_FINGER_C2H2_2"/>
    <property type="match status" value="8"/>
</dbReference>
<dbReference type="FunFam" id="3.30.160.60:FF:001732">
    <property type="entry name" value="Zgc:162936"/>
    <property type="match status" value="1"/>
</dbReference>
<feature type="domain" description="C2H2-type" evidence="9">
    <location>
        <begin position="317"/>
        <end position="345"/>
    </location>
</feature>
<evidence type="ECO:0000259" key="9">
    <source>
        <dbReference type="PROSITE" id="PS50157"/>
    </source>
</evidence>
<dbReference type="PROSITE" id="PS00028">
    <property type="entry name" value="ZINC_FINGER_C2H2_1"/>
    <property type="match status" value="8"/>
</dbReference>
<dbReference type="InterPro" id="IPR036236">
    <property type="entry name" value="Znf_C2H2_sf"/>
</dbReference>
<evidence type="ECO:0000313" key="11">
    <source>
        <dbReference type="Proteomes" id="UP001356427"/>
    </source>
</evidence>
<evidence type="ECO:0000256" key="8">
    <source>
        <dbReference type="SAM" id="MobiDB-lite"/>
    </source>
</evidence>
<evidence type="ECO:0000256" key="1">
    <source>
        <dbReference type="ARBA" id="ARBA00004123"/>
    </source>
</evidence>
<dbReference type="GO" id="GO:0000981">
    <property type="term" value="F:DNA-binding transcription factor activity, RNA polymerase II-specific"/>
    <property type="evidence" value="ECO:0007669"/>
    <property type="project" value="TreeGrafter"/>
</dbReference>
<dbReference type="GO" id="GO:0000977">
    <property type="term" value="F:RNA polymerase II transcription regulatory region sequence-specific DNA binding"/>
    <property type="evidence" value="ECO:0007669"/>
    <property type="project" value="TreeGrafter"/>
</dbReference>